<reference evidence="1 2" key="2">
    <citation type="journal article" date="2016" name="Genome Announc.">
        <title>Draft Genome Sequence of the N2-Fixing Cyanobacterium Nostoc piscinale CENA21, Isolated from the Brazilian Amazon Floodplain.</title>
        <authorList>
            <person name="Leao T."/>
            <person name="Guimaraes P.I."/>
            <person name="de Melo A.G."/>
            <person name="Ramos R.T."/>
            <person name="Leao P.N."/>
            <person name="Silva A."/>
            <person name="Fiore M.F."/>
            <person name="Schneider M.P."/>
        </authorList>
    </citation>
    <scope>NUCLEOTIDE SEQUENCE [LARGE SCALE GENOMIC DNA]</scope>
    <source>
        <strain evidence="1 2">CENA21</strain>
    </source>
</reference>
<dbReference type="AlphaFoldDB" id="A0A0M5MHW2"/>
<evidence type="ECO:0000313" key="2">
    <source>
        <dbReference type="Proteomes" id="UP000062645"/>
    </source>
</evidence>
<dbReference type="EMBL" id="CP012036">
    <property type="protein sequence ID" value="ALF55738.1"/>
    <property type="molecule type" value="Genomic_DNA"/>
</dbReference>
<keyword evidence="2" id="KW-1185">Reference proteome</keyword>
<dbReference type="RefSeq" id="WP_062297212.1">
    <property type="nucleotide sequence ID" value="NZ_CP012036.1"/>
</dbReference>
<dbReference type="STRING" id="224013.ACX27_27420"/>
<organism evidence="1 2">
    <name type="scientific">Nostoc piscinale CENA21</name>
    <dbReference type="NCBI Taxonomy" id="224013"/>
    <lineage>
        <taxon>Bacteria</taxon>
        <taxon>Bacillati</taxon>
        <taxon>Cyanobacteriota</taxon>
        <taxon>Cyanophyceae</taxon>
        <taxon>Nostocales</taxon>
        <taxon>Nostocaceae</taxon>
        <taxon>Nostoc</taxon>
    </lineage>
</organism>
<protein>
    <submittedName>
        <fullName evidence="1">Uncharacterized protein</fullName>
    </submittedName>
</protein>
<accession>A0A0M5MHW2</accession>
<gene>
    <name evidence="1" type="ORF">ACX27_27420</name>
</gene>
<dbReference type="Proteomes" id="UP000062645">
    <property type="component" value="Chromosome"/>
</dbReference>
<reference evidence="2" key="1">
    <citation type="submission" date="2015-07" db="EMBL/GenBank/DDBJ databases">
        <title>Genome Of Nitrogen-Fixing Cyanobacterium Nostoc piscinale CENA21 From Solimoes/Amazon River Floodplain Sediments And Comparative Genomics To Uncover Biosynthetic Natural Products Potential.</title>
        <authorList>
            <person name="Leao T.F."/>
            <person name="Leao P.N."/>
            <person name="Guimaraes P.I."/>
            <person name="de Melo A.G.C."/>
            <person name="Ramos R.T.J."/>
            <person name="Silva A."/>
            <person name="Fiore M.F."/>
            <person name="Schneider M.P.C."/>
        </authorList>
    </citation>
    <scope>NUCLEOTIDE SEQUENCE [LARGE SCALE GENOMIC DNA]</scope>
    <source>
        <strain evidence="2">CENA21</strain>
    </source>
</reference>
<dbReference type="KEGG" id="npz:ACX27_27420"/>
<proteinExistence type="predicted"/>
<sequence>MTKQIVREKPQIRISSELRDKISQLAERREITKNDAAEFLLTIGWEVHQLIESGLVLPKAS</sequence>
<evidence type="ECO:0000313" key="1">
    <source>
        <dbReference type="EMBL" id="ALF55738.1"/>
    </source>
</evidence>
<name>A0A0M5MHW2_9NOSO</name>
<dbReference type="PATRIC" id="fig|224013.5.peg.6556"/>